<dbReference type="PANTHER" id="PTHR30292">
    <property type="entry name" value="UNCHARACTERIZED PROTEIN YBGL-RELATED"/>
    <property type="match status" value="1"/>
</dbReference>
<dbReference type="Pfam" id="PF03746">
    <property type="entry name" value="LamB_YcsF"/>
    <property type="match status" value="1"/>
</dbReference>
<dbReference type="AlphaFoldDB" id="A0AAE2MEX9"/>
<dbReference type="Gene3D" id="3.20.20.370">
    <property type="entry name" value="Glycoside hydrolase/deacetylase"/>
    <property type="match status" value="1"/>
</dbReference>
<gene>
    <name evidence="1" type="ORF">GGE16_000053</name>
</gene>
<dbReference type="GO" id="GO:0005975">
    <property type="term" value="P:carbohydrate metabolic process"/>
    <property type="evidence" value="ECO:0007669"/>
    <property type="project" value="InterPro"/>
</dbReference>
<evidence type="ECO:0000313" key="2">
    <source>
        <dbReference type="Proteomes" id="UP000538507"/>
    </source>
</evidence>
<dbReference type="Proteomes" id="UP000538507">
    <property type="component" value="Unassembled WGS sequence"/>
</dbReference>
<comment type="caution">
    <text evidence="1">The sequence shown here is derived from an EMBL/GenBank/DDBJ whole genome shotgun (WGS) entry which is preliminary data.</text>
</comment>
<name>A0AAE2MEX9_RHILE</name>
<accession>A0AAE2MEX9</accession>
<organism evidence="1 2">
    <name type="scientific">Rhizobium leguminosarum</name>
    <dbReference type="NCBI Taxonomy" id="384"/>
    <lineage>
        <taxon>Bacteria</taxon>
        <taxon>Pseudomonadati</taxon>
        <taxon>Pseudomonadota</taxon>
        <taxon>Alphaproteobacteria</taxon>
        <taxon>Hyphomicrobiales</taxon>
        <taxon>Rhizobiaceae</taxon>
        <taxon>Rhizobium/Agrobacterium group</taxon>
        <taxon>Rhizobium</taxon>
    </lineage>
</organism>
<dbReference type="InterPro" id="IPR011330">
    <property type="entry name" value="Glyco_hydro/deAcase_b/a-brl"/>
</dbReference>
<dbReference type="InterPro" id="IPR005501">
    <property type="entry name" value="LamB/YcsF/PxpA-like"/>
</dbReference>
<dbReference type="SUPFAM" id="SSF88713">
    <property type="entry name" value="Glycoside hydrolase/deacetylase"/>
    <property type="match status" value="1"/>
</dbReference>
<protein>
    <submittedName>
        <fullName evidence="1">Uncharacterized protein</fullName>
    </submittedName>
</protein>
<dbReference type="PANTHER" id="PTHR30292:SF0">
    <property type="entry name" value="5-OXOPROLINASE SUBUNIT A"/>
    <property type="match status" value="1"/>
</dbReference>
<evidence type="ECO:0000313" key="1">
    <source>
        <dbReference type="EMBL" id="MBB4288037.1"/>
    </source>
</evidence>
<sequence>MPILLGESRGLVFHHLTKEPLGCVEIAFRGDQFGQYRRWFSRRRSQPMDQTVRLATEHGVGIGAHPGYNDLQGFGRRKIAGTAKELVNDMSTRWARRENSPAATAPGFRM</sequence>
<dbReference type="EMBL" id="JACIGO010000001">
    <property type="protein sequence ID" value="MBB4288037.1"/>
    <property type="molecule type" value="Genomic_DNA"/>
</dbReference>
<proteinExistence type="predicted"/>
<reference evidence="1 2" key="1">
    <citation type="submission" date="2020-08" db="EMBL/GenBank/DDBJ databases">
        <title>Genomic Encyclopedia of Type Strains, Phase IV (KMG-V): Genome sequencing to study the core and pangenomes of soil and plant-associated prokaryotes.</title>
        <authorList>
            <person name="Whitman W."/>
        </authorList>
    </citation>
    <scope>NUCLEOTIDE SEQUENCE [LARGE SCALE GENOMIC DNA]</scope>
    <source>
        <strain evidence="1 2">SEMIA 415</strain>
    </source>
</reference>